<dbReference type="RefSeq" id="WP_091369200.1">
    <property type="nucleotide sequence ID" value="NZ_LT629740.1"/>
</dbReference>
<dbReference type="Proteomes" id="UP000199679">
    <property type="component" value="Chromosome I"/>
</dbReference>
<keyword evidence="1" id="KW-0732">Signal</keyword>
<proteinExistence type="predicted"/>
<reference evidence="2 3" key="1">
    <citation type="submission" date="2016-10" db="EMBL/GenBank/DDBJ databases">
        <authorList>
            <person name="de Groot N.N."/>
        </authorList>
    </citation>
    <scope>NUCLEOTIDE SEQUENCE [LARGE SCALE GENOMIC DNA]</scope>
    <source>
        <strain evidence="2 3">MP1X4</strain>
    </source>
</reference>
<protein>
    <submittedName>
        <fullName evidence="2">Uncharacterized protein</fullName>
    </submittedName>
</protein>
<gene>
    <name evidence="2" type="ORF">SAMN05216490_0664</name>
</gene>
<evidence type="ECO:0000313" key="3">
    <source>
        <dbReference type="Proteomes" id="UP000199679"/>
    </source>
</evidence>
<feature type="signal peptide" evidence="1">
    <location>
        <begin position="1"/>
        <end position="23"/>
    </location>
</feature>
<sequence>MGNKRFTKFFIVFILLLSGMIVSCQKDQVVNDETAVNSAKTDSSLTLNAPGNYLAVKGTLKVTILDSTYTFDAAKDSIAFINVNSGNNQYFGITAINKEHDMSFGISSAGKALSNLTSTVAGSQFLLSHDKMPNIEYALTKYINTQDFGKINITSFKTDSTLAKGTFYTFLAKDAKPNAPFYKVKGTFSLQLK</sequence>
<keyword evidence="3" id="KW-1185">Reference proteome</keyword>
<name>A0A1H1Q0C5_MUCMA</name>
<feature type="chain" id="PRO_5009257154" evidence="1">
    <location>
        <begin position="24"/>
        <end position="193"/>
    </location>
</feature>
<dbReference type="PROSITE" id="PS51257">
    <property type="entry name" value="PROKAR_LIPOPROTEIN"/>
    <property type="match status" value="1"/>
</dbReference>
<evidence type="ECO:0000313" key="2">
    <source>
        <dbReference type="EMBL" id="SDS16895.1"/>
    </source>
</evidence>
<organism evidence="2 3">
    <name type="scientific">Mucilaginibacter mallensis</name>
    <dbReference type="NCBI Taxonomy" id="652787"/>
    <lineage>
        <taxon>Bacteria</taxon>
        <taxon>Pseudomonadati</taxon>
        <taxon>Bacteroidota</taxon>
        <taxon>Sphingobacteriia</taxon>
        <taxon>Sphingobacteriales</taxon>
        <taxon>Sphingobacteriaceae</taxon>
        <taxon>Mucilaginibacter</taxon>
    </lineage>
</organism>
<accession>A0A1H1Q0C5</accession>
<dbReference type="OrthoDB" id="798071at2"/>
<dbReference type="EMBL" id="LT629740">
    <property type="protein sequence ID" value="SDS16895.1"/>
    <property type="molecule type" value="Genomic_DNA"/>
</dbReference>
<dbReference type="AlphaFoldDB" id="A0A1H1Q0C5"/>
<evidence type="ECO:0000256" key="1">
    <source>
        <dbReference type="SAM" id="SignalP"/>
    </source>
</evidence>